<dbReference type="EMBL" id="CM008973">
    <property type="protein sequence ID" value="PNW74858.1"/>
    <property type="molecule type" value="Genomic_DNA"/>
</dbReference>
<keyword evidence="4" id="KW-1185">Reference proteome</keyword>
<dbReference type="Gene3D" id="3.30.40.10">
    <property type="entry name" value="Zinc/RING finger domain, C3HC4 (zinc finger)"/>
    <property type="match status" value="1"/>
</dbReference>
<dbReference type="Gramene" id="PNW74858">
    <property type="protein sequence ID" value="PNW74858"/>
    <property type="gene ID" value="CHLRE_12g507200v5"/>
</dbReference>
<evidence type="ECO:0000313" key="3">
    <source>
        <dbReference type="EMBL" id="PNW74858.1"/>
    </source>
</evidence>
<feature type="compositionally biased region" description="Low complexity" evidence="1">
    <location>
        <begin position="663"/>
        <end position="677"/>
    </location>
</feature>
<dbReference type="SUPFAM" id="SSF57850">
    <property type="entry name" value="RING/U-box"/>
    <property type="match status" value="1"/>
</dbReference>
<organism evidence="3 4">
    <name type="scientific">Chlamydomonas reinhardtii</name>
    <name type="common">Chlamydomonas smithii</name>
    <dbReference type="NCBI Taxonomy" id="3055"/>
    <lineage>
        <taxon>Eukaryota</taxon>
        <taxon>Viridiplantae</taxon>
        <taxon>Chlorophyta</taxon>
        <taxon>core chlorophytes</taxon>
        <taxon>Chlorophyceae</taxon>
        <taxon>CS clade</taxon>
        <taxon>Chlamydomonadales</taxon>
        <taxon>Chlamydomonadaceae</taxon>
        <taxon>Chlamydomonas</taxon>
    </lineage>
</organism>
<feature type="compositionally biased region" description="Low complexity" evidence="1">
    <location>
        <begin position="547"/>
        <end position="557"/>
    </location>
</feature>
<dbReference type="UniPathway" id="UPA00143"/>
<dbReference type="InterPro" id="IPR003613">
    <property type="entry name" value="Ubox_domain"/>
</dbReference>
<dbReference type="OrthoDB" id="548907at2759"/>
<dbReference type="PANTHER" id="PTHR46573">
    <property type="entry name" value="WD REPEAT, SAM AND U-BOX DOMAIN-CONTAINING PROTEIN 1"/>
    <property type="match status" value="1"/>
</dbReference>
<feature type="domain" description="U-box" evidence="2">
    <location>
        <begin position="835"/>
        <end position="914"/>
    </location>
</feature>
<evidence type="ECO:0000259" key="2">
    <source>
        <dbReference type="PROSITE" id="PS51698"/>
    </source>
</evidence>
<protein>
    <recommendedName>
        <fullName evidence="2">U-box domain-containing protein</fullName>
    </recommendedName>
</protein>
<dbReference type="AlphaFoldDB" id="A0A2K3D2T9"/>
<gene>
    <name evidence="3" type="ORF">CHLRE_12g507200v5</name>
</gene>
<dbReference type="InParanoid" id="A0A2K3D2T9"/>
<dbReference type="RefSeq" id="XP_042918191.1">
    <property type="nucleotide sequence ID" value="XM_043068176.1"/>
</dbReference>
<dbReference type="InterPro" id="IPR052085">
    <property type="entry name" value="WD-SAM-U-box"/>
</dbReference>
<dbReference type="GO" id="GO:0004842">
    <property type="term" value="F:ubiquitin-protein transferase activity"/>
    <property type="evidence" value="ECO:0007669"/>
    <property type="project" value="InterPro"/>
</dbReference>
<accession>A0A2K3D2T9</accession>
<feature type="compositionally biased region" description="Pro residues" evidence="1">
    <location>
        <begin position="92"/>
        <end position="107"/>
    </location>
</feature>
<dbReference type="SMART" id="SM00504">
    <property type="entry name" value="Ubox"/>
    <property type="match status" value="1"/>
</dbReference>
<reference evidence="3 4" key="1">
    <citation type="journal article" date="2007" name="Science">
        <title>The Chlamydomonas genome reveals the evolution of key animal and plant functions.</title>
        <authorList>
            <person name="Merchant S.S."/>
            <person name="Prochnik S.E."/>
            <person name="Vallon O."/>
            <person name="Harris E.H."/>
            <person name="Karpowicz S.J."/>
            <person name="Witman G.B."/>
            <person name="Terry A."/>
            <person name="Salamov A."/>
            <person name="Fritz-Laylin L.K."/>
            <person name="Marechal-Drouard L."/>
            <person name="Marshall W.F."/>
            <person name="Qu L.H."/>
            <person name="Nelson D.R."/>
            <person name="Sanderfoot A.A."/>
            <person name="Spalding M.H."/>
            <person name="Kapitonov V.V."/>
            <person name="Ren Q."/>
            <person name="Ferris P."/>
            <person name="Lindquist E."/>
            <person name="Shapiro H."/>
            <person name="Lucas S.M."/>
            <person name="Grimwood J."/>
            <person name="Schmutz J."/>
            <person name="Cardol P."/>
            <person name="Cerutti H."/>
            <person name="Chanfreau G."/>
            <person name="Chen C.L."/>
            <person name="Cognat V."/>
            <person name="Croft M.T."/>
            <person name="Dent R."/>
            <person name="Dutcher S."/>
            <person name="Fernandez E."/>
            <person name="Fukuzawa H."/>
            <person name="Gonzalez-Ballester D."/>
            <person name="Gonzalez-Halphen D."/>
            <person name="Hallmann A."/>
            <person name="Hanikenne M."/>
            <person name="Hippler M."/>
            <person name="Inwood W."/>
            <person name="Jabbari K."/>
            <person name="Kalanon M."/>
            <person name="Kuras R."/>
            <person name="Lefebvre P.A."/>
            <person name="Lemaire S.D."/>
            <person name="Lobanov A.V."/>
            <person name="Lohr M."/>
            <person name="Manuell A."/>
            <person name="Meier I."/>
            <person name="Mets L."/>
            <person name="Mittag M."/>
            <person name="Mittelmeier T."/>
            <person name="Moroney J.V."/>
            <person name="Moseley J."/>
            <person name="Napoli C."/>
            <person name="Nedelcu A.M."/>
            <person name="Niyogi K."/>
            <person name="Novoselov S.V."/>
            <person name="Paulsen I.T."/>
            <person name="Pazour G."/>
            <person name="Purton S."/>
            <person name="Ral J.P."/>
            <person name="Riano-Pachon D.M."/>
            <person name="Riekhof W."/>
            <person name="Rymarquis L."/>
            <person name="Schroda M."/>
            <person name="Stern D."/>
            <person name="Umen J."/>
            <person name="Willows R."/>
            <person name="Wilson N."/>
            <person name="Zimmer S.L."/>
            <person name="Allmer J."/>
            <person name="Balk J."/>
            <person name="Bisova K."/>
            <person name="Chen C.J."/>
            <person name="Elias M."/>
            <person name="Gendler K."/>
            <person name="Hauser C."/>
            <person name="Lamb M.R."/>
            <person name="Ledford H."/>
            <person name="Long J.C."/>
            <person name="Minagawa J."/>
            <person name="Page M.D."/>
            <person name="Pan J."/>
            <person name="Pootakham W."/>
            <person name="Roje S."/>
            <person name="Rose A."/>
            <person name="Stahlberg E."/>
            <person name="Terauchi A.M."/>
            <person name="Yang P."/>
            <person name="Ball S."/>
            <person name="Bowler C."/>
            <person name="Dieckmann C.L."/>
            <person name="Gladyshev V.N."/>
            <person name="Green P."/>
            <person name="Jorgensen R."/>
            <person name="Mayfield S."/>
            <person name="Mueller-Roeber B."/>
            <person name="Rajamani S."/>
            <person name="Sayre R.T."/>
            <person name="Brokstein P."/>
            <person name="Dubchak I."/>
            <person name="Goodstein D."/>
            <person name="Hornick L."/>
            <person name="Huang Y.W."/>
            <person name="Jhaveri J."/>
            <person name="Luo Y."/>
            <person name="Martinez D."/>
            <person name="Ngau W.C."/>
            <person name="Otillar B."/>
            <person name="Poliakov A."/>
            <person name="Porter A."/>
            <person name="Szajkowski L."/>
            <person name="Werner G."/>
            <person name="Zhou K."/>
            <person name="Grigoriev I.V."/>
            <person name="Rokhsar D.S."/>
            <person name="Grossman A.R."/>
        </authorList>
    </citation>
    <scope>NUCLEOTIDE SEQUENCE [LARGE SCALE GENOMIC DNA]</scope>
    <source>
        <strain evidence="4">CC-503</strain>
    </source>
</reference>
<dbReference type="KEGG" id="cre:CHLRE_12g507200v5"/>
<feature type="compositionally biased region" description="Low complexity" evidence="1">
    <location>
        <begin position="35"/>
        <end position="61"/>
    </location>
</feature>
<dbReference type="GeneID" id="66055519"/>
<proteinExistence type="predicted"/>
<dbReference type="STRING" id="3055.A0A2K3D2T9"/>
<feature type="region of interest" description="Disordered" evidence="1">
    <location>
        <begin position="662"/>
        <end position="688"/>
    </location>
</feature>
<feature type="region of interest" description="Disordered" evidence="1">
    <location>
        <begin position="1"/>
        <end position="116"/>
    </location>
</feature>
<dbReference type="Proteomes" id="UP000006906">
    <property type="component" value="Chromosome 12"/>
</dbReference>
<name>A0A2K3D2T9_CHLRE</name>
<feature type="compositionally biased region" description="Pro residues" evidence="1">
    <location>
        <begin position="728"/>
        <end position="739"/>
    </location>
</feature>
<evidence type="ECO:0000313" key="4">
    <source>
        <dbReference type="Proteomes" id="UP000006906"/>
    </source>
</evidence>
<sequence>MWRGVSAQRGEGRRGAALHQAAATHLPEEDDASDRSSASSQGAPAATPAAASTRTGAAAPSGGCGPVPWLQWPMRGPAPPPSAHTQTRTPASAPPPTPSVRPPPAPAGPASATTAARAASAAAATASAAATAAAPTAASQQAPAAAVVAVVEGRADSGASAGTSNRGGGEGGAGTSNALVVYRPPLLPAEVVVQVAGRVAGTAWTALKLLHRYTLVPAASWALRSLRAFMEERVRVQRALASRALHVPRLDEPQLRPAADTFSPSRRTVASPFGLVFYSATLRLPATEVAPPAPPGGGRAGGGGGGVWGLLGLGGGGGGGGQGGGGGGGAATGRKVLAEVEVAVRQTMLWSMADVDDFFAEAGAGWQFLARLEVTAPAAATRATANTAARGQRAATAAGSSDSSSSAARVVRPCANVVSYIGCCPASAAHVYERPEYDAVLRTALLPCGAGFLALGLDRWEVRLALCGQLVAAARELVKRGVVARDLNTSHVILQLQDPSTSSASSSTSSNPTPSSASASACGLLALLAPGCGLRELPPLREITLEPPQQQQQQQQQPEDRRTPAPGGAAGSGEGVAVPVEADVLARNTRVAAMARGLGDVLLQLLTGPDATPSAGTLLAALCDAGAARLTAAARAAPPLTEEAAFPLLAAVHPLLVWGQAGEGSASSSSAGGAATRRGGGETAGGGSAVARDAAPLLQQHLAEVAAAVAEAELAVEAAAAAGSRRPQPQPQPVQPPQPQQQYPPAAAVATAEDPFADATAPPLPPPPPSALDGYPYPHPPHQRPQPHTPSAPSPPSWHVPPIPSPSPFPPPSATTANPTPANPTSPAPATAAAAPPGELVCPITQELFEDPVVAADGHSYERAAIARWLADGLRTGRPASSPLTGAALPHTALTPNYALRGLAREWRERHPNG</sequence>
<dbReference type="GO" id="GO:0016567">
    <property type="term" value="P:protein ubiquitination"/>
    <property type="evidence" value="ECO:0007669"/>
    <property type="project" value="UniProtKB-UniPathway"/>
</dbReference>
<feature type="compositionally biased region" description="Low complexity" evidence="1">
    <location>
        <begin position="740"/>
        <end position="761"/>
    </location>
</feature>
<dbReference type="InterPro" id="IPR013083">
    <property type="entry name" value="Znf_RING/FYVE/PHD"/>
</dbReference>
<dbReference type="PANTHER" id="PTHR46573:SF1">
    <property type="entry name" value="WD REPEAT, SAM AND U-BOX DOMAIN-CONTAINING PROTEIN 1"/>
    <property type="match status" value="1"/>
</dbReference>
<dbReference type="Pfam" id="PF04564">
    <property type="entry name" value="U-box"/>
    <property type="match status" value="1"/>
</dbReference>
<dbReference type="CDD" id="cd16655">
    <property type="entry name" value="RING-Ubox_WDSUB1-like"/>
    <property type="match status" value="1"/>
</dbReference>
<feature type="region of interest" description="Disordered" evidence="1">
    <location>
        <begin position="720"/>
        <end position="835"/>
    </location>
</feature>
<dbReference type="PROSITE" id="PS51698">
    <property type="entry name" value="U_BOX"/>
    <property type="match status" value="1"/>
</dbReference>
<feature type="compositionally biased region" description="Pro residues" evidence="1">
    <location>
        <begin position="777"/>
        <end position="813"/>
    </location>
</feature>
<evidence type="ECO:0000256" key="1">
    <source>
        <dbReference type="SAM" id="MobiDB-lite"/>
    </source>
</evidence>
<feature type="region of interest" description="Disordered" evidence="1">
    <location>
        <begin position="547"/>
        <end position="576"/>
    </location>
</feature>